<dbReference type="RefSeq" id="WP_345190751.1">
    <property type="nucleotide sequence ID" value="NZ_BAABJJ010000012.1"/>
</dbReference>
<gene>
    <name evidence="1" type="ORF">GCM10023314_11660</name>
</gene>
<name>A0ABP9GEN4_9FLAO</name>
<evidence type="ECO:0000313" key="1">
    <source>
        <dbReference type="EMBL" id="GAA4940493.1"/>
    </source>
</evidence>
<dbReference type="EMBL" id="BAABJJ010000012">
    <property type="protein sequence ID" value="GAA4940493.1"/>
    <property type="molecule type" value="Genomic_DNA"/>
</dbReference>
<protein>
    <submittedName>
        <fullName evidence="1">Uncharacterized protein</fullName>
    </submittedName>
</protein>
<evidence type="ECO:0000313" key="2">
    <source>
        <dbReference type="Proteomes" id="UP001501302"/>
    </source>
</evidence>
<proteinExistence type="predicted"/>
<organism evidence="1 2">
    <name type="scientific">Algibacter agarivorans</name>
    <dbReference type="NCBI Taxonomy" id="1109741"/>
    <lineage>
        <taxon>Bacteria</taxon>
        <taxon>Pseudomonadati</taxon>
        <taxon>Bacteroidota</taxon>
        <taxon>Flavobacteriia</taxon>
        <taxon>Flavobacteriales</taxon>
        <taxon>Flavobacteriaceae</taxon>
        <taxon>Algibacter</taxon>
    </lineage>
</organism>
<keyword evidence="2" id="KW-1185">Reference proteome</keyword>
<comment type="caution">
    <text evidence="1">The sequence shown here is derived from an EMBL/GenBank/DDBJ whole genome shotgun (WGS) entry which is preliminary data.</text>
</comment>
<reference evidence="2" key="1">
    <citation type="journal article" date="2019" name="Int. J. Syst. Evol. Microbiol.">
        <title>The Global Catalogue of Microorganisms (GCM) 10K type strain sequencing project: providing services to taxonomists for standard genome sequencing and annotation.</title>
        <authorList>
            <consortium name="The Broad Institute Genomics Platform"/>
            <consortium name="The Broad Institute Genome Sequencing Center for Infectious Disease"/>
            <person name="Wu L."/>
            <person name="Ma J."/>
        </authorList>
    </citation>
    <scope>NUCLEOTIDE SEQUENCE [LARGE SCALE GENOMIC DNA]</scope>
    <source>
        <strain evidence="2">JCM 18285</strain>
    </source>
</reference>
<sequence>MMIFETVNYWKQFDIPILDIDNYHYIHFTDVNNILAPVELKLSDDVYISNNSKLLNTKTNACTGITKNEGIELFVPIELLNKFIIAK</sequence>
<accession>A0ABP9GEN4</accession>
<dbReference type="Proteomes" id="UP001501302">
    <property type="component" value="Unassembled WGS sequence"/>
</dbReference>